<dbReference type="PROSITE" id="PS51273">
    <property type="entry name" value="GATASE_TYPE_1"/>
    <property type="match status" value="1"/>
</dbReference>
<dbReference type="InterPro" id="IPR011697">
    <property type="entry name" value="Peptidase_C26"/>
</dbReference>
<gene>
    <name evidence="1" type="ORF">C7B45_03030</name>
</gene>
<sequence length="249" mass="27417">MKPVIGVSTSREMSGGYPRDYVRETYLDAVCKAGGIPMLLANVDESVQLLNHCDGLLLTGGGDVDPQRFGQADQGTQWAGVSEDRDRVELLLVEEANRVHMPIFGICRGVQMLAVAFGGTLIQDIALRMPGTPIKHSQAQPRRRVTHAVTVASESRLAQIVGASALEVNSFHHQAVDQVPSEWRTVAQAEDGVIEAIEHPGDRFLMGVQWHPEDLIGDELAARRLFENFVAVCADWHTQSRRAHVEHSR</sequence>
<dbReference type="Proteomes" id="UP000241848">
    <property type="component" value="Unassembled WGS sequence"/>
</dbReference>
<dbReference type="InterPro" id="IPR029062">
    <property type="entry name" value="Class_I_gatase-like"/>
</dbReference>
<evidence type="ECO:0000313" key="1">
    <source>
        <dbReference type="EMBL" id="PSR23527.1"/>
    </source>
</evidence>
<dbReference type="CDD" id="cd01745">
    <property type="entry name" value="GATase1_2"/>
    <property type="match status" value="1"/>
</dbReference>
<dbReference type="AlphaFoldDB" id="A0A2T2WMR6"/>
<dbReference type="FunFam" id="3.40.50.880:FF:000030">
    <property type="entry name" value="Gamma-glutamyl-gamma-aminobutyrate hydrolase PuuD"/>
    <property type="match status" value="1"/>
</dbReference>
<proteinExistence type="predicted"/>
<dbReference type="Gene3D" id="3.40.50.880">
    <property type="match status" value="1"/>
</dbReference>
<dbReference type="PANTHER" id="PTHR43235:SF1">
    <property type="entry name" value="GLUTAMINE AMIDOTRANSFERASE PB2B2.05-RELATED"/>
    <property type="match status" value="1"/>
</dbReference>
<protein>
    <submittedName>
        <fullName evidence="1">Peptidase C26</fullName>
    </submittedName>
</protein>
<dbReference type="SUPFAM" id="SSF52317">
    <property type="entry name" value="Class I glutamine amidotransferase-like"/>
    <property type="match status" value="1"/>
</dbReference>
<dbReference type="GO" id="GO:0006598">
    <property type="term" value="P:polyamine catabolic process"/>
    <property type="evidence" value="ECO:0007669"/>
    <property type="project" value="TreeGrafter"/>
</dbReference>
<evidence type="ECO:0000313" key="2">
    <source>
        <dbReference type="Proteomes" id="UP000241848"/>
    </source>
</evidence>
<dbReference type="Pfam" id="PF07722">
    <property type="entry name" value="Peptidase_C26"/>
    <property type="match status" value="1"/>
</dbReference>
<dbReference type="PANTHER" id="PTHR43235">
    <property type="entry name" value="GLUTAMINE AMIDOTRANSFERASE PB2B2.05-RELATED"/>
    <property type="match status" value="1"/>
</dbReference>
<accession>A0A2T2WMR6</accession>
<comment type="caution">
    <text evidence="1">The sequence shown here is derived from an EMBL/GenBank/DDBJ whole genome shotgun (WGS) entry which is preliminary data.</text>
</comment>
<dbReference type="EMBL" id="PXYV01000005">
    <property type="protein sequence ID" value="PSR23527.1"/>
    <property type="molecule type" value="Genomic_DNA"/>
</dbReference>
<dbReference type="InterPro" id="IPR044668">
    <property type="entry name" value="PuuD-like"/>
</dbReference>
<reference evidence="1 2" key="1">
    <citation type="journal article" date="2014" name="BMC Genomics">
        <title>Comparison of environmental and isolate Sulfobacillus genomes reveals diverse carbon, sulfur, nitrogen, and hydrogen metabolisms.</title>
        <authorList>
            <person name="Justice N.B."/>
            <person name="Norman A."/>
            <person name="Brown C.T."/>
            <person name="Singh A."/>
            <person name="Thomas B.C."/>
            <person name="Banfield J.F."/>
        </authorList>
    </citation>
    <scope>NUCLEOTIDE SEQUENCE [LARGE SCALE GENOMIC DNA]</scope>
    <source>
        <strain evidence="1">AMDSBA3</strain>
    </source>
</reference>
<name>A0A2T2WMR6_9FIRM</name>
<dbReference type="GO" id="GO:0033969">
    <property type="term" value="F:gamma-glutamyl-gamma-aminobutyrate hydrolase activity"/>
    <property type="evidence" value="ECO:0007669"/>
    <property type="project" value="TreeGrafter"/>
</dbReference>
<organism evidence="1 2">
    <name type="scientific">Sulfobacillus acidophilus</name>
    <dbReference type="NCBI Taxonomy" id="53633"/>
    <lineage>
        <taxon>Bacteria</taxon>
        <taxon>Bacillati</taxon>
        <taxon>Bacillota</taxon>
        <taxon>Clostridia</taxon>
        <taxon>Eubacteriales</taxon>
        <taxon>Clostridiales Family XVII. Incertae Sedis</taxon>
        <taxon>Sulfobacillus</taxon>
    </lineage>
</organism>
<dbReference type="GO" id="GO:0005829">
    <property type="term" value="C:cytosol"/>
    <property type="evidence" value="ECO:0007669"/>
    <property type="project" value="TreeGrafter"/>
</dbReference>